<protein>
    <submittedName>
        <fullName evidence="3">Glycosyltransferase</fullName>
    </submittedName>
</protein>
<dbReference type="EMBL" id="DRYU01000020">
    <property type="protein sequence ID" value="HHP92158.1"/>
    <property type="molecule type" value="Genomic_DNA"/>
</dbReference>
<accession>A0A7J3YTL2</accession>
<dbReference type="Gene3D" id="3.40.50.2000">
    <property type="entry name" value="Glycogen Phosphorylase B"/>
    <property type="match status" value="1"/>
</dbReference>
<dbReference type="CDD" id="cd03801">
    <property type="entry name" value="GT4_PimA-like"/>
    <property type="match status" value="1"/>
</dbReference>
<comment type="caution">
    <text evidence="3">The sequence shown here is derived from an EMBL/GenBank/DDBJ whole genome shotgun (WGS) entry which is preliminary data.</text>
</comment>
<dbReference type="GO" id="GO:0016757">
    <property type="term" value="F:glycosyltransferase activity"/>
    <property type="evidence" value="ECO:0007669"/>
    <property type="project" value="InterPro"/>
</dbReference>
<dbReference type="PANTHER" id="PTHR46401">
    <property type="entry name" value="GLYCOSYLTRANSFERASE WBBK-RELATED"/>
    <property type="match status" value="1"/>
</dbReference>
<organism evidence="3">
    <name type="scientific">Ignisphaera aggregans</name>
    <dbReference type="NCBI Taxonomy" id="334771"/>
    <lineage>
        <taxon>Archaea</taxon>
        <taxon>Thermoproteota</taxon>
        <taxon>Thermoprotei</taxon>
        <taxon>Desulfurococcales</taxon>
        <taxon>Desulfurococcaceae</taxon>
        <taxon>Ignisphaera</taxon>
    </lineage>
</organism>
<dbReference type="AlphaFoldDB" id="A0A7J3YTL2"/>
<proteinExistence type="predicted"/>
<sequence length="191" mass="21220">MINYRAYESRNIDIIHLASISKIKGANDVLLVIKKIKEKVPNIRAVIVGGISDSLKEEIQSMLKDYGIEDNVKILGYVDGFKKFDLLAKSKVMVYPSYMDTFAISVLEALSMGTPVVAYGIPAIKINYRTNAVAKAQTGNIDDLVEKTLKLLSDKQSWEKLSKEAMNFAVTYSWSAIAKSFLACVSEGLRE</sequence>
<name>A0A7J3YTL2_9CREN</name>
<dbReference type="Pfam" id="PF00534">
    <property type="entry name" value="Glycos_transf_1"/>
    <property type="match status" value="1"/>
</dbReference>
<evidence type="ECO:0000313" key="3">
    <source>
        <dbReference type="EMBL" id="HHP92158.1"/>
    </source>
</evidence>
<feature type="domain" description="Glycosyl transferase family 1" evidence="2">
    <location>
        <begin position="12"/>
        <end position="165"/>
    </location>
</feature>
<dbReference type="PANTHER" id="PTHR46401:SF2">
    <property type="entry name" value="GLYCOSYLTRANSFERASE WBBK-RELATED"/>
    <property type="match status" value="1"/>
</dbReference>
<keyword evidence="1 3" id="KW-0808">Transferase</keyword>
<dbReference type="SUPFAM" id="SSF53756">
    <property type="entry name" value="UDP-Glycosyltransferase/glycogen phosphorylase"/>
    <property type="match status" value="1"/>
</dbReference>
<evidence type="ECO:0000259" key="2">
    <source>
        <dbReference type="Pfam" id="PF00534"/>
    </source>
</evidence>
<dbReference type="InterPro" id="IPR001296">
    <property type="entry name" value="Glyco_trans_1"/>
</dbReference>
<reference evidence="3" key="1">
    <citation type="journal article" date="2020" name="mSystems">
        <title>Genome- and Community-Level Interaction Insights into Carbon Utilization and Element Cycling Functions of Hydrothermarchaeota in Hydrothermal Sediment.</title>
        <authorList>
            <person name="Zhou Z."/>
            <person name="Liu Y."/>
            <person name="Xu W."/>
            <person name="Pan J."/>
            <person name="Luo Z.H."/>
            <person name="Li M."/>
        </authorList>
    </citation>
    <scope>NUCLEOTIDE SEQUENCE [LARGE SCALE GENOMIC DNA]</scope>
    <source>
        <strain evidence="3">SpSt-1109</strain>
    </source>
</reference>
<gene>
    <name evidence="3" type="ORF">ENM70_00805</name>
</gene>
<evidence type="ECO:0000256" key="1">
    <source>
        <dbReference type="ARBA" id="ARBA00022679"/>
    </source>
</evidence>